<gene>
    <name evidence="2" type="ORF">SacazDRAFT_03808</name>
</gene>
<proteinExistence type="predicted"/>
<dbReference type="EMBL" id="CM001466">
    <property type="protein sequence ID" value="EHY90668.1"/>
    <property type="molecule type" value="Genomic_DNA"/>
</dbReference>
<organism evidence="2 3">
    <name type="scientific">Saccharomonospora azurea NA-128</name>
    <dbReference type="NCBI Taxonomy" id="882081"/>
    <lineage>
        <taxon>Bacteria</taxon>
        <taxon>Bacillati</taxon>
        <taxon>Actinomycetota</taxon>
        <taxon>Actinomycetes</taxon>
        <taxon>Pseudonocardiales</taxon>
        <taxon>Pseudonocardiaceae</taxon>
        <taxon>Saccharomonospora</taxon>
    </lineage>
</organism>
<evidence type="ECO:0000256" key="1">
    <source>
        <dbReference type="SAM" id="MobiDB-lite"/>
    </source>
</evidence>
<feature type="region of interest" description="Disordered" evidence="1">
    <location>
        <begin position="150"/>
        <end position="169"/>
    </location>
</feature>
<name>H8GB45_9PSEU</name>
<reference evidence="2 3" key="1">
    <citation type="journal article" date="2012" name="Stand. Genomic Sci.">
        <title>Genome sequence of the soil bacterium Saccharomonospora azurea type strain (NA-128(T)).</title>
        <authorList>
            <person name="Klenk H.P."/>
            <person name="Held B."/>
            <person name="Lucas S."/>
            <person name="Lapidus A."/>
            <person name="Copeland A."/>
            <person name="Hammon N."/>
            <person name="Pitluck S."/>
            <person name="Goodwin L.A."/>
            <person name="Han C."/>
            <person name="Tapia R."/>
            <person name="Brambilla E.M."/>
            <person name="Potter G."/>
            <person name="Land M."/>
            <person name="Ivanova N."/>
            <person name="Rohde M."/>
            <person name="Goker M."/>
            <person name="Detter J.C."/>
            <person name="Kyrpides N.C."/>
            <person name="Woyke T."/>
        </authorList>
    </citation>
    <scope>NUCLEOTIDE SEQUENCE [LARGE SCALE GENOMIC DNA]</scope>
    <source>
        <strain evidence="2 3">NA-128</strain>
    </source>
</reference>
<dbReference type="RefSeq" id="WP_005444167.1">
    <property type="nucleotide sequence ID" value="NZ_CM001466.1"/>
</dbReference>
<evidence type="ECO:0000313" key="2">
    <source>
        <dbReference type="EMBL" id="EHY90668.1"/>
    </source>
</evidence>
<dbReference type="Proteomes" id="UP000004705">
    <property type="component" value="Chromosome"/>
</dbReference>
<evidence type="ECO:0000313" key="3">
    <source>
        <dbReference type="Proteomes" id="UP000004705"/>
    </source>
</evidence>
<dbReference type="AlphaFoldDB" id="H8GB45"/>
<dbReference type="OrthoDB" id="3698529at2"/>
<protein>
    <submittedName>
        <fullName evidence="2">Uncharacterized protein</fullName>
    </submittedName>
</protein>
<keyword evidence="3" id="KW-1185">Reference proteome</keyword>
<dbReference type="HOGENOM" id="CLU_136027_0_0_11"/>
<sequence>MTGGFGFGAIPEELRQAAGKIDDVIGGVVQLPWQGPTGDYGHSGVQRGWADFVENAKREVESLRDKAVEHGESLRAAAVKYLENEAETDATLTGLGGLIDGGGLDPSVVPGGGITGGMGLGQVHSGRPIGGGLDPTVIPGGGITGGIADALSGTESGASGETASRGMPS</sequence>
<accession>H8GB45</accession>
<feature type="compositionally biased region" description="Polar residues" evidence="1">
    <location>
        <begin position="153"/>
        <end position="162"/>
    </location>
</feature>